<dbReference type="InterPro" id="IPR032710">
    <property type="entry name" value="NTF2-like_dom_sf"/>
</dbReference>
<comment type="caution">
    <text evidence="2">The sequence shown here is derived from an EMBL/GenBank/DDBJ whole genome shotgun (WGS) entry which is preliminary data.</text>
</comment>
<accession>A0ABW3MFN2</accession>
<dbReference type="Proteomes" id="UP001597045">
    <property type="component" value="Unassembled WGS sequence"/>
</dbReference>
<feature type="non-terminal residue" evidence="2">
    <location>
        <position position="1"/>
    </location>
</feature>
<dbReference type="EMBL" id="JBHTIS010001991">
    <property type="protein sequence ID" value="MFD1049121.1"/>
    <property type="molecule type" value="Genomic_DNA"/>
</dbReference>
<organism evidence="2 3">
    <name type="scientific">Kibdelosporangium lantanae</name>
    <dbReference type="NCBI Taxonomy" id="1497396"/>
    <lineage>
        <taxon>Bacteria</taxon>
        <taxon>Bacillati</taxon>
        <taxon>Actinomycetota</taxon>
        <taxon>Actinomycetes</taxon>
        <taxon>Pseudonocardiales</taxon>
        <taxon>Pseudonocardiaceae</taxon>
        <taxon>Kibdelosporangium</taxon>
    </lineage>
</organism>
<dbReference type="Gene3D" id="3.10.450.50">
    <property type="match status" value="1"/>
</dbReference>
<dbReference type="Pfam" id="PF13474">
    <property type="entry name" value="SnoaL_3"/>
    <property type="match status" value="1"/>
</dbReference>
<protein>
    <submittedName>
        <fullName evidence="2">Nuclear transport factor 2 family protein</fullName>
    </submittedName>
</protein>
<name>A0ABW3MFN2_9PSEU</name>
<evidence type="ECO:0000259" key="1">
    <source>
        <dbReference type="Pfam" id="PF13474"/>
    </source>
</evidence>
<dbReference type="SUPFAM" id="SSF54427">
    <property type="entry name" value="NTF2-like"/>
    <property type="match status" value="1"/>
</dbReference>
<feature type="domain" description="SnoaL-like" evidence="1">
    <location>
        <begin position="19"/>
        <end position="49"/>
    </location>
</feature>
<sequence length="63" mass="7164">VAFCHGLHRLSMRPAGAPDTYDLWFRVTYGLRKVDGDWKITHEHQSTPFHMDGSLKAAVDLNP</sequence>
<gene>
    <name evidence="2" type="ORF">ACFQ1S_28085</name>
</gene>
<proteinExistence type="predicted"/>
<evidence type="ECO:0000313" key="2">
    <source>
        <dbReference type="EMBL" id="MFD1049121.1"/>
    </source>
</evidence>
<keyword evidence="3" id="KW-1185">Reference proteome</keyword>
<reference evidence="3" key="1">
    <citation type="journal article" date="2019" name="Int. J. Syst. Evol. Microbiol.">
        <title>The Global Catalogue of Microorganisms (GCM) 10K type strain sequencing project: providing services to taxonomists for standard genome sequencing and annotation.</title>
        <authorList>
            <consortium name="The Broad Institute Genomics Platform"/>
            <consortium name="The Broad Institute Genome Sequencing Center for Infectious Disease"/>
            <person name="Wu L."/>
            <person name="Ma J."/>
        </authorList>
    </citation>
    <scope>NUCLEOTIDE SEQUENCE [LARGE SCALE GENOMIC DNA]</scope>
    <source>
        <strain evidence="3">JCM 31486</strain>
    </source>
</reference>
<evidence type="ECO:0000313" key="3">
    <source>
        <dbReference type="Proteomes" id="UP001597045"/>
    </source>
</evidence>
<dbReference type="InterPro" id="IPR037401">
    <property type="entry name" value="SnoaL-like"/>
</dbReference>